<evidence type="ECO:0000313" key="5">
    <source>
        <dbReference type="Proteomes" id="UP001595817"/>
    </source>
</evidence>
<dbReference type="PANTHER" id="PTHR42709:SF9">
    <property type="entry name" value="ALKALINE PHOSPHATASE LIKE PROTEIN"/>
    <property type="match status" value="1"/>
</dbReference>
<keyword evidence="5" id="KW-1185">Reference proteome</keyword>
<accession>A0ABV8X5P8</accession>
<proteinExistence type="inferred from homology"/>
<reference evidence="5" key="1">
    <citation type="journal article" date="2019" name="Int. J. Syst. Evol. Microbiol.">
        <title>The Global Catalogue of Microorganisms (GCM) 10K type strain sequencing project: providing services to taxonomists for standard genome sequencing and annotation.</title>
        <authorList>
            <consortium name="The Broad Institute Genomics Platform"/>
            <consortium name="The Broad Institute Genome Sequencing Center for Infectious Disease"/>
            <person name="Wu L."/>
            <person name="Ma J."/>
        </authorList>
    </citation>
    <scope>NUCLEOTIDE SEQUENCE [LARGE SCALE GENOMIC DNA]</scope>
    <source>
        <strain evidence="5">CCUG 59778</strain>
    </source>
</reference>
<dbReference type="RefSeq" id="WP_378155969.1">
    <property type="nucleotide sequence ID" value="NZ_JBHSEC010000019.1"/>
</dbReference>
<dbReference type="InterPro" id="IPR032816">
    <property type="entry name" value="VTT_dom"/>
</dbReference>
<evidence type="ECO:0000256" key="2">
    <source>
        <dbReference type="SAM" id="Phobius"/>
    </source>
</evidence>
<keyword evidence="2" id="KW-0472">Membrane</keyword>
<name>A0ABV8X5P8_9LACT</name>
<dbReference type="EMBL" id="JBHSEC010000019">
    <property type="protein sequence ID" value="MFC4411256.1"/>
    <property type="molecule type" value="Genomic_DNA"/>
</dbReference>
<keyword evidence="2" id="KW-1133">Transmembrane helix</keyword>
<evidence type="ECO:0000313" key="4">
    <source>
        <dbReference type="EMBL" id="MFC4411256.1"/>
    </source>
</evidence>
<evidence type="ECO:0000259" key="3">
    <source>
        <dbReference type="Pfam" id="PF09335"/>
    </source>
</evidence>
<feature type="transmembrane region" description="Helical" evidence="2">
    <location>
        <begin position="12"/>
        <end position="31"/>
    </location>
</feature>
<comment type="caution">
    <text evidence="4">The sequence shown here is derived from an EMBL/GenBank/DDBJ whole genome shotgun (WGS) entry which is preliminary data.</text>
</comment>
<evidence type="ECO:0000256" key="1">
    <source>
        <dbReference type="ARBA" id="ARBA00010792"/>
    </source>
</evidence>
<dbReference type="InterPro" id="IPR051311">
    <property type="entry name" value="DedA_domain"/>
</dbReference>
<dbReference type="Pfam" id="PF09335">
    <property type="entry name" value="VTT_dom"/>
    <property type="match status" value="1"/>
</dbReference>
<dbReference type="Proteomes" id="UP001595817">
    <property type="component" value="Unassembled WGS sequence"/>
</dbReference>
<comment type="similarity">
    <text evidence="1">Belongs to the DedA family.</text>
</comment>
<feature type="transmembrane region" description="Helical" evidence="2">
    <location>
        <begin position="137"/>
        <end position="157"/>
    </location>
</feature>
<feature type="domain" description="VTT" evidence="3">
    <location>
        <begin position="32"/>
        <end position="157"/>
    </location>
</feature>
<organism evidence="4 5">
    <name type="scientific">Chungangia koreensis</name>
    <dbReference type="NCBI Taxonomy" id="752657"/>
    <lineage>
        <taxon>Bacteria</taxon>
        <taxon>Bacillati</taxon>
        <taxon>Bacillota</taxon>
        <taxon>Bacilli</taxon>
        <taxon>Lactobacillales</taxon>
        <taxon>Chungangia</taxon>
    </lineage>
</organism>
<gene>
    <name evidence="4" type="ORF">ACFOZY_12575</name>
</gene>
<sequence length="195" mass="22245">MSIETFLSYINTYGYIIICIFLFFGIVGIPAPEESLLFFIGVLIDQSSLAFIPAGLSAFFGAFSGMIFAYAIGKYVGMPFVHKYGKYVGITEERWIKVKEKYKGNIKKTIVFGFYIPGIRQISPYFAGMNKVPFMQFLYTSVLGTLVWTMPFILIGYYTSGVFNINLEYMPYIGLFLMLLFIVFGIVKYSKKRNT</sequence>
<protein>
    <submittedName>
        <fullName evidence="4">DedA family protein</fullName>
    </submittedName>
</protein>
<feature type="transmembrane region" description="Helical" evidence="2">
    <location>
        <begin position="51"/>
        <end position="73"/>
    </location>
</feature>
<feature type="transmembrane region" description="Helical" evidence="2">
    <location>
        <begin position="169"/>
        <end position="187"/>
    </location>
</feature>
<dbReference type="PANTHER" id="PTHR42709">
    <property type="entry name" value="ALKALINE PHOSPHATASE LIKE PROTEIN"/>
    <property type="match status" value="1"/>
</dbReference>
<keyword evidence="2" id="KW-0812">Transmembrane</keyword>